<dbReference type="GO" id="GO:0016787">
    <property type="term" value="F:hydrolase activity"/>
    <property type="evidence" value="ECO:0007669"/>
    <property type="project" value="UniProtKB-KW"/>
</dbReference>
<comment type="caution">
    <text evidence="1">The sequence shown here is derived from an EMBL/GenBank/DDBJ whole genome shotgun (WGS) entry which is preliminary data.</text>
</comment>
<accession>A0A4Y2UYU0</accession>
<keyword evidence="1" id="KW-0378">Hydrolase</keyword>
<protein>
    <submittedName>
        <fullName evidence="1">Protein N-terminal asparagine amidohydrolase</fullName>
    </submittedName>
</protein>
<name>A0A4Y2UYU0_ARAVE</name>
<sequence length="20" mass="2303">MIGGFLDPRHYSEELAIQLL</sequence>
<reference evidence="1 2" key="1">
    <citation type="journal article" date="2019" name="Sci. Rep.">
        <title>Orb-weaving spider Araneus ventricosus genome elucidates the spidroin gene catalogue.</title>
        <authorList>
            <person name="Kono N."/>
            <person name="Nakamura H."/>
            <person name="Ohtoshi R."/>
            <person name="Moran D.A.P."/>
            <person name="Shinohara A."/>
            <person name="Yoshida Y."/>
            <person name="Fujiwara M."/>
            <person name="Mori M."/>
            <person name="Tomita M."/>
            <person name="Arakawa K."/>
        </authorList>
    </citation>
    <scope>NUCLEOTIDE SEQUENCE [LARGE SCALE GENOMIC DNA]</scope>
</reference>
<gene>
    <name evidence="1" type="primary">NTAN1</name>
    <name evidence="1" type="ORF">AVEN_144560_1</name>
</gene>
<feature type="non-terminal residue" evidence="1">
    <location>
        <position position="20"/>
    </location>
</feature>
<dbReference type="Proteomes" id="UP000499080">
    <property type="component" value="Unassembled WGS sequence"/>
</dbReference>
<evidence type="ECO:0000313" key="1">
    <source>
        <dbReference type="EMBL" id="GBO17294.1"/>
    </source>
</evidence>
<keyword evidence="2" id="KW-1185">Reference proteome</keyword>
<organism evidence="1 2">
    <name type="scientific">Araneus ventricosus</name>
    <name type="common">Orbweaver spider</name>
    <name type="synonym">Epeira ventricosa</name>
    <dbReference type="NCBI Taxonomy" id="182803"/>
    <lineage>
        <taxon>Eukaryota</taxon>
        <taxon>Metazoa</taxon>
        <taxon>Ecdysozoa</taxon>
        <taxon>Arthropoda</taxon>
        <taxon>Chelicerata</taxon>
        <taxon>Arachnida</taxon>
        <taxon>Araneae</taxon>
        <taxon>Araneomorphae</taxon>
        <taxon>Entelegynae</taxon>
        <taxon>Araneoidea</taxon>
        <taxon>Araneidae</taxon>
        <taxon>Araneus</taxon>
    </lineage>
</organism>
<dbReference type="AlphaFoldDB" id="A0A4Y2UYU0"/>
<dbReference type="EMBL" id="BGPR01041059">
    <property type="protein sequence ID" value="GBO17294.1"/>
    <property type="molecule type" value="Genomic_DNA"/>
</dbReference>
<evidence type="ECO:0000313" key="2">
    <source>
        <dbReference type="Proteomes" id="UP000499080"/>
    </source>
</evidence>
<proteinExistence type="predicted"/>